<accession>A0A443R2V9</accession>
<organism evidence="7 8">
    <name type="scientific">Leptotrombidium deliense</name>
    <dbReference type="NCBI Taxonomy" id="299467"/>
    <lineage>
        <taxon>Eukaryota</taxon>
        <taxon>Metazoa</taxon>
        <taxon>Ecdysozoa</taxon>
        <taxon>Arthropoda</taxon>
        <taxon>Chelicerata</taxon>
        <taxon>Arachnida</taxon>
        <taxon>Acari</taxon>
        <taxon>Acariformes</taxon>
        <taxon>Trombidiformes</taxon>
        <taxon>Prostigmata</taxon>
        <taxon>Anystina</taxon>
        <taxon>Parasitengona</taxon>
        <taxon>Trombiculoidea</taxon>
        <taxon>Trombiculidae</taxon>
        <taxon>Leptotrombidium</taxon>
    </lineage>
</organism>
<comment type="subcellular location">
    <subcellularLocation>
        <location evidence="1">Membrane</location>
        <topology evidence="1">Single-pass type II membrane protein</topology>
    </subcellularLocation>
</comment>
<dbReference type="InterPro" id="IPR026050">
    <property type="entry name" value="C1GALT1/C1GALT1_chp1"/>
</dbReference>
<evidence type="ECO:0000313" key="7">
    <source>
        <dbReference type="EMBL" id="RWS09588.1"/>
    </source>
</evidence>
<keyword evidence="8" id="KW-1185">Reference proteome</keyword>
<evidence type="ECO:0000256" key="1">
    <source>
        <dbReference type="ARBA" id="ARBA00004606"/>
    </source>
</evidence>
<evidence type="ECO:0000313" key="8">
    <source>
        <dbReference type="Proteomes" id="UP000288716"/>
    </source>
</evidence>
<reference evidence="7 8" key="1">
    <citation type="journal article" date="2018" name="Gigascience">
        <title>Genomes of trombidid mites reveal novel predicted allergens and laterally-transferred genes associated with secondary metabolism.</title>
        <authorList>
            <person name="Dong X."/>
            <person name="Chaisiri K."/>
            <person name="Xia D."/>
            <person name="Armstrong S.D."/>
            <person name="Fang Y."/>
            <person name="Donnelly M.J."/>
            <person name="Kadowaki T."/>
            <person name="McGarry J.W."/>
            <person name="Darby A.C."/>
            <person name="Makepeace B.L."/>
        </authorList>
    </citation>
    <scope>NUCLEOTIDE SEQUENCE [LARGE SCALE GENOMIC DNA]</scope>
    <source>
        <strain evidence="7">UoL-UT</strain>
    </source>
</reference>
<comment type="caution">
    <text evidence="7">The sequence shown here is derived from an EMBL/GenBank/DDBJ whole genome shotgun (WGS) entry which is preliminary data.</text>
</comment>
<dbReference type="PANTHER" id="PTHR23033:SF14">
    <property type="entry name" value="GLYCOPROTEIN-N-ACETYLGALACTOSAMINE 3-BETA-GALACTOSYLTRANSFERASE 1-RELATED"/>
    <property type="match status" value="1"/>
</dbReference>
<protein>
    <submittedName>
        <fullName evidence="7">Glycoprotein-N-acetylgalactosamine 3-beta-galactosyltransferase 1-like protein</fullName>
    </submittedName>
</protein>
<sequence length="153" mass="17459">LFVEKGMSADHPKDCAEEHKQVAEDAGMSECLHSLSVKAGDSRDALGRGRFFPYSYQEHLIALSILHESWYPKYIYYPSEIGMNCCSDTAISFHYISPSTMYVLEYLLYHLRPHGVQSEVISTNEMNVALKNLRYSINKNGINHFRHLISLVA</sequence>
<dbReference type="AlphaFoldDB" id="A0A443R2V9"/>
<evidence type="ECO:0000256" key="2">
    <source>
        <dbReference type="ARBA" id="ARBA00006462"/>
    </source>
</evidence>
<proteinExistence type="inferred from homology"/>
<keyword evidence="5" id="KW-1133">Transmembrane helix</keyword>
<evidence type="ECO:0000256" key="6">
    <source>
        <dbReference type="ARBA" id="ARBA00023136"/>
    </source>
</evidence>
<evidence type="ECO:0000256" key="5">
    <source>
        <dbReference type="ARBA" id="ARBA00022989"/>
    </source>
</evidence>
<keyword evidence="7" id="KW-0328">Glycosyltransferase</keyword>
<dbReference type="GO" id="GO:0016263">
    <property type="term" value="F:glycoprotein-N-acetylgalactosamine 3-beta-galactosyltransferase activity"/>
    <property type="evidence" value="ECO:0007669"/>
    <property type="project" value="TreeGrafter"/>
</dbReference>
<evidence type="ECO:0000256" key="4">
    <source>
        <dbReference type="ARBA" id="ARBA00022968"/>
    </source>
</evidence>
<gene>
    <name evidence="7" type="ORF">B4U80_05451</name>
</gene>
<dbReference type="STRING" id="299467.A0A443R2V9"/>
<comment type="similarity">
    <text evidence="2">Belongs to the glycosyltransferase 31 family. Beta3-Gal-T subfamily.</text>
</comment>
<name>A0A443R2V9_9ACAR</name>
<dbReference type="PANTHER" id="PTHR23033">
    <property type="entry name" value="BETA1,3-GALACTOSYLTRANSFERASE"/>
    <property type="match status" value="1"/>
</dbReference>
<dbReference type="Proteomes" id="UP000288716">
    <property type="component" value="Unassembled WGS sequence"/>
</dbReference>
<feature type="non-terminal residue" evidence="7">
    <location>
        <position position="1"/>
    </location>
</feature>
<keyword evidence="3" id="KW-0812">Transmembrane</keyword>
<keyword evidence="7" id="KW-0808">Transferase</keyword>
<dbReference type="VEuPathDB" id="VectorBase:LDEU014103"/>
<evidence type="ECO:0000256" key="3">
    <source>
        <dbReference type="ARBA" id="ARBA00022692"/>
    </source>
</evidence>
<keyword evidence="4" id="KW-0735">Signal-anchor</keyword>
<dbReference type="EMBL" id="NCKV01050068">
    <property type="protein sequence ID" value="RWS09588.1"/>
    <property type="molecule type" value="Genomic_DNA"/>
</dbReference>
<dbReference type="OrthoDB" id="414175at2759"/>
<keyword evidence="6" id="KW-0472">Membrane</keyword>
<dbReference type="GO" id="GO:0016020">
    <property type="term" value="C:membrane"/>
    <property type="evidence" value="ECO:0007669"/>
    <property type="project" value="UniProtKB-SubCell"/>
</dbReference>